<dbReference type="STRING" id="1297617.IB211_02707"/>
<reference evidence="5" key="2">
    <citation type="submission" date="2015-04" db="EMBL/GenBank/DDBJ databases">
        <title>A butyrogenic pathway from the amino acid lysine in a human gut commensal.</title>
        <authorList>
            <person name="de Vos W.M."/>
            <person name="Bui N.T.P."/>
            <person name="Plugge C.M."/>
            <person name="Ritari J."/>
        </authorList>
    </citation>
    <scope>NUCLEOTIDE SEQUENCE [LARGE SCALE GENOMIC DNA]</scope>
    <source>
        <strain evidence="5">AF211</strain>
    </source>
</reference>
<sequence length="398" mass="42564">MRKAKSNPGRKLAALVLSCAAVISAAVAAPIVYGYQEGLAQATENGLWGFVDTTGSVVVPIRYQSVLDFTLGTALVRTNNKMGLIRQDGAYLLQPEYDTLENLGYGLYLAQKGDQWGVVSILAFPDGQGGETWEFYPIAYDAVRVDRVDGLDVLVFATGGVDTMVSLSSLPSLMAQRQVPSAQFPLIKGRLPSFSDVGPRDWFAVWVDIAYNVSLMQGTGNGAFSPNQTLTVAEALKLAAFMESQSKGDSFHLQPITGTPWYRSSVAYCEASGVISPGEFDDYERPVTRAEMARIFAATTLGRSIPERNSLAQVKASVPDVKAGDYAADAIFSLYAKGILSGTDAGLTFRPADSLTRAEAAAIVSRMARAEQRITLWPSAYRSAAADIAPESAPAVTA</sequence>
<dbReference type="eggNOG" id="COG3858">
    <property type="taxonomic scope" value="Bacteria"/>
</dbReference>
<dbReference type="InterPro" id="IPR032774">
    <property type="entry name" value="WG_beta_rep"/>
</dbReference>
<dbReference type="PANTHER" id="PTHR37841:SF1">
    <property type="entry name" value="DUF3298 DOMAIN-CONTAINING PROTEIN"/>
    <property type="match status" value="1"/>
</dbReference>
<feature type="domain" description="SLH" evidence="3">
    <location>
        <begin position="314"/>
        <end position="378"/>
    </location>
</feature>
<dbReference type="KEGG" id="ibu:IB211_02707"/>
<evidence type="ECO:0000313" key="5">
    <source>
        <dbReference type="Proteomes" id="UP000064844"/>
    </source>
</evidence>
<organism evidence="4 5">
    <name type="scientific">Intestinimonas butyriciproducens</name>
    <dbReference type="NCBI Taxonomy" id="1297617"/>
    <lineage>
        <taxon>Bacteria</taxon>
        <taxon>Bacillati</taxon>
        <taxon>Bacillota</taxon>
        <taxon>Clostridia</taxon>
        <taxon>Eubacteriales</taxon>
        <taxon>Intestinimonas</taxon>
    </lineage>
</organism>
<keyword evidence="2" id="KW-0732">Signal</keyword>
<evidence type="ECO:0000256" key="1">
    <source>
        <dbReference type="ARBA" id="ARBA00022737"/>
    </source>
</evidence>
<name>A0A0S2W6X5_9FIRM</name>
<dbReference type="Proteomes" id="UP000064844">
    <property type="component" value="Chromosome"/>
</dbReference>
<dbReference type="PROSITE" id="PS51272">
    <property type="entry name" value="SLH"/>
    <property type="match status" value="2"/>
</dbReference>
<feature type="chain" id="PRO_5006606388" description="SLH domain-containing protein" evidence="2">
    <location>
        <begin position="29"/>
        <end position="398"/>
    </location>
</feature>
<evidence type="ECO:0000313" key="4">
    <source>
        <dbReference type="EMBL" id="ALP95098.1"/>
    </source>
</evidence>
<dbReference type="PANTHER" id="PTHR37841">
    <property type="entry name" value="GLR2918 PROTEIN"/>
    <property type="match status" value="1"/>
</dbReference>
<dbReference type="AlphaFoldDB" id="A0A0S2W6X5"/>
<dbReference type="Pfam" id="PF00395">
    <property type="entry name" value="SLH"/>
    <property type="match status" value="2"/>
</dbReference>
<evidence type="ECO:0000256" key="2">
    <source>
        <dbReference type="SAM" id="SignalP"/>
    </source>
</evidence>
<evidence type="ECO:0000259" key="3">
    <source>
        <dbReference type="PROSITE" id="PS51272"/>
    </source>
</evidence>
<proteinExistence type="predicted"/>
<dbReference type="RefSeq" id="WP_082636102.1">
    <property type="nucleotide sequence ID" value="NZ_CP011307.1"/>
</dbReference>
<keyword evidence="5" id="KW-1185">Reference proteome</keyword>
<feature type="domain" description="SLH" evidence="3">
    <location>
        <begin position="190"/>
        <end position="253"/>
    </location>
</feature>
<dbReference type="eggNOG" id="COG1729">
    <property type="taxonomic scope" value="Bacteria"/>
</dbReference>
<dbReference type="EMBL" id="CP011307">
    <property type="protein sequence ID" value="ALP95098.1"/>
    <property type="molecule type" value="Genomic_DNA"/>
</dbReference>
<keyword evidence="1" id="KW-0677">Repeat</keyword>
<dbReference type="Pfam" id="PF14903">
    <property type="entry name" value="WG_beta_rep"/>
    <property type="match status" value="2"/>
</dbReference>
<dbReference type="PATRIC" id="fig|1297617.4.peg.2785"/>
<dbReference type="InterPro" id="IPR001119">
    <property type="entry name" value="SLH_dom"/>
</dbReference>
<protein>
    <recommendedName>
        <fullName evidence="3">SLH domain-containing protein</fullName>
    </recommendedName>
</protein>
<gene>
    <name evidence="4" type="ORF">IB211_02707</name>
</gene>
<feature type="signal peptide" evidence="2">
    <location>
        <begin position="1"/>
        <end position="28"/>
    </location>
</feature>
<accession>A0A0S2W6X5</accession>
<reference evidence="4 5" key="1">
    <citation type="journal article" date="2015" name="Nat. Commun.">
        <title>Production of butyrate from lysine and the Amadori product fructoselysine by a human gut commensal.</title>
        <authorList>
            <person name="Bui T.P."/>
            <person name="Ritari J."/>
            <person name="Boeren S."/>
            <person name="de Waard P."/>
            <person name="Plugge C.M."/>
            <person name="de Vos W.M."/>
        </authorList>
    </citation>
    <scope>NUCLEOTIDE SEQUENCE [LARGE SCALE GENOMIC DNA]</scope>
    <source>
        <strain evidence="4 5">AF211</strain>
    </source>
</reference>